<dbReference type="PANTHER" id="PTHR24305">
    <property type="entry name" value="CYTOCHROME P450"/>
    <property type="match status" value="1"/>
</dbReference>
<dbReference type="Pfam" id="PF00067">
    <property type="entry name" value="p450"/>
    <property type="match status" value="1"/>
</dbReference>
<keyword evidence="6" id="KW-0408">Iron</keyword>
<keyword evidence="5" id="KW-0560">Oxidoreductase</keyword>
<dbReference type="GO" id="GO:0004497">
    <property type="term" value="F:monooxygenase activity"/>
    <property type="evidence" value="ECO:0007669"/>
    <property type="project" value="UniProtKB-KW"/>
</dbReference>
<evidence type="ECO:0000256" key="6">
    <source>
        <dbReference type="ARBA" id="ARBA00023004"/>
    </source>
</evidence>
<dbReference type="GO" id="GO:0016705">
    <property type="term" value="F:oxidoreductase activity, acting on paired donors, with incorporation or reduction of molecular oxygen"/>
    <property type="evidence" value="ECO:0007669"/>
    <property type="project" value="InterPro"/>
</dbReference>
<evidence type="ECO:0000256" key="2">
    <source>
        <dbReference type="ARBA" id="ARBA00010617"/>
    </source>
</evidence>
<keyword evidence="4" id="KW-0479">Metal-binding</keyword>
<name>A0A5N6TXY6_ASPAV</name>
<comment type="cofactor">
    <cofactor evidence="1">
        <name>heme</name>
        <dbReference type="ChEBI" id="CHEBI:30413"/>
    </cofactor>
</comment>
<dbReference type="InterPro" id="IPR050121">
    <property type="entry name" value="Cytochrome_P450_monoxygenase"/>
</dbReference>
<dbReference type="AlphaFoldDB" id="A0A5N6TXY6"/>
<comment type="similarity">
    <text evidence="2">Belongs to the cytochrome P450 family.</text>
</comment>
<evidence type="ECO:0008006" key="10">
    <source>
        <dbReference type="Google" id="ProtNLM"/>
    </source>
</evidence>
<evidence type="ECO:0000256" key="5">
    <source>
        <dbReference type="ARBA" id="ARBA00023002"/>
    </source>
</evidence>
<evidence type="ECO:0000256" key="3">
    <source>
        <dbReference type="ARBA" id="ARBA00022617"/>
    </source>
</evidence>
<dbReference type="Proteomes" id="UP000325780">
    <property type="component" value="Unassembled WGS sequence"/>
</dbReference>
<evidence type="ECO:0000256" key="4">
    <source>
        <dbReference type="ARBA" id="ARBA00022723"/>
    </source>
</evidence>
<evidence type="ECO:0000256" key="1">
    <source>
        <dbReference type="ARBA" id="ARBA00001971"/>
    </source>
</evidence>
<keyword evidence="3" id="KW-0349">Heme</keyword>
<dbReference type="Gene3D" id="1.10.630.10">
    <property type="entry name" value="Cytochrome P450"/>
    <property type="match status" value="1"/>
</dbReference>
<sequence length="71" mass="7611">MSSFASNKIRTAFHESPDITIPSVSQLQYLDVCIKETLRLHTPTPGALPRIVTSPGGVIAGSWVPVTCEST</sequence>
<protein>
    <recommendedName>
        <fullName evidence="10">Cytochrome P450</fullName>
    </recommendedName>
</protein>
<evidence type="ECO:0000256" key="7">
    <source>
        <dbReference type="ARBA" id="ARBA00023033"/>
    </source>
</evidence>
<reference evidence="8 9" key="1">
    <citation type="submission" date="2019-04" db="EMBL/GenBank/DDBJ databases">
        <title>Friends and foes A comparative genomics study of 23 Aspergillus species from section Flavi.</title>
        <authorList>
            <consortium name="DOE Joint Genome Institute"/>
            <person name="Kjaerbolling I."/>
            <person name="Vesth T."/>
            <person name="Frisvad J.C."/>
            <person name="Nybo J.L."/>
            <person name="Theobald S."/>
            <person name="Kildgaard S."/>
            <person name="Isbrandt T."/>
            <person name="Kuo A."/>
            <person name="Sato A."/>
            <person name="Lyhne E.K."/>
            <person name="Kogle M.E."/>
            <person name="Wiebenga A."/>
            <person name="Kun R.S."/>
            <person name="Lubbers R.J."/>
            <person name="Makela M.R."/>
            <person name="Barry K."/>
            <person name="Chovatia M."/>
            <person name="Clum A."/>
            <person name="Daum C."/>
            <person name="Haridas S."/>
            <person name="He G."/>
            <person name="LaButti K."/>
            <person name="Lipzen A."/>
            <person name="Mondo S."/>
            <person name="Riley R."/>
            <person name="Salamov A."/>
            <person name="Simmons B.A."/>
            <person name="Magnuson J.K."/>
            <person name="Henrissat B."/>
            <person name="Mortensen U.H."/>
            <person name="Larsen T.O."/>
            <person name="Devries R.P."/>
            <person name="Grigoriev I.V."/>
            <person name="Machida M."/>
            <person name="Baker S.E."/>
            <person name="Andersen M.R."/>
        </authorList>
    </citation>
    <scope>NUCLEOTIDE SEQUENCE [LARGE SCALE GENOMIC DNA]</scope>
    <source>
        <strain evidence="8 9">IBT 18842</strain>
    </source>
</reference>
<proteinExistence type="inferred from homology"/>
<gene>
    <name evidence="8" type="ORF">BDV25DRAFT_97665</name>
</gene>
<keyword evidence="9" id="KW-1185">Reference proteome</keyword>
<dbReference type="GO" id="GO:0005506">
    <property type="term" value="F:iron ion binding"/>
    <property type="evidence" value="ECO:0007669"/>
    <property type="project" value="InterPro"/>
</dbReference>
<dbReference type="SUPFAM" id="SSF48264">
    <property type="entry name" value="Cytochrome P450"/>
    <property type="match status" value="1"/>
</dbReference>
<dbReference type="InterPro" id="IPR036396">
    <property type="entry name" value="Cyt_P450_sf"/>
</dbReference>
<organism evidence="8 9">
    <name type="scientific">Aspergillus avenaceus</name>
    <dbReference type="NCBI Taxonomy" id="36643"/>
    <lineage>
        <taxon>Eukaryota</taxon>
        <taxon>Fungi</taxon>
        <taxon>Dikarya</taxon>
        <taxon>Ascomycota</taxon>
        <taxon>Pezizomycotina</taxon>
        <taxon>Eurotiomycetes</taxon>
        <taxon>Eurotiomycetidae</taxon>
        <taxon>Eurotiales</taxon>
        <taxon>Aspergillaceae</taxon>
        <taxon>Aspergillus</taxon>
        <taxon>Aspergillus subgen. Circumdati</taxon>
    </lineage>
</organism>
<dbReference type="InterPro" id="IPR001128">
    <property type="entry name" value="Cyt_P450"/>
</dbReference>
<dbReference type="GO" id="GO:0020037">
    <property type="term" value="F:heme binding"/>
    <property type="evidence" value="ECO:0007669"/>
    <property type="project" value="InterPro"/>
</dbReference>
<evidence type="ECO:0000313" key="8">
    <source>
        <dbReference type="EMBL" id="KAE8151246.1"/>
    </source>
</evidence>
<dbReference type="OrthoDB" id="1470350at2759"/>
<evidence type="ECO:0000313" key="9">
    <source>
        <dbReference type="Proteomes" id="UP000325780"/>
    </source>
</evidence>
<dbReference type="PANTHER" id="PTHR24305:SF29">
    <property type="entry name" value="BENZOATE-PARA-HYDROXYLASE"/>
    <property type="match status" value="1"/>
</dbReference>
<accession>A0A5N6TXY6</accession>
<dbReference type="EMBL" id="ML742075">
    <property type="protein sequence ID" value="KAE8151246.1"/>
    <property type="molecule type" value="Genomic_DNA"/>
</dbReference>
<keyword evidence="7" id="KW-0503">Monooxygenase</keyword>